<sequence>MFSLLGELPTSRSSMDRLNFFIQEGSDGDLRLRTVANESQMKAVALQVAQLAVQKGFEPVVIASVPGDLRTIQRMFEQYKLPSAGKASIYQAQPVLAALKGLGERLNAEARQFEDLLAAYYGQELARSGGKGDPSGKGKEAVRRSLAEHVQALATAGLITAEDVFAIAYEIERLEA</sequence>
<proteinExistence type="predicted"/>
<evidence type="ECO:0000313" key="2">
    <source>
        <dbReference type="Proteomes" id="UP000610966"/>
    </source>
</evidence>
<gene>
    <name evidence="1" type="ORF">Mth01_12730</name>
</gene>
<comment type="caution">
    <text evidence="1">The sequence shown here is derived from an EMBL/GenBank/DDBJ whole genome shotgun (WGS) entry which is preliminary data.</text>
</comment>
<accession>A0A8J3VYI2</accession>
<dbReference type="EMBL" id="BOOG01000012">
    <property type="protein sequence ID" value="GIH69020.1"/>
    <property type="molecule type" value="Genomic_DNA"/>
</dbReference>
<reference evidence="1" key="1">
    <citation type="submission" date="2021-01" db="EMBL/GenBank/DDBJ databases">
        <title>Whole genome shotgun sequence of Sphaerimonospora thailandensis NBRC 107569.</title>
        <authorList>
            <person name="Komaki H."/>
            <person name="Tamura T."/>
        </authorList>
    </citation>
    <scope>NUCLEOTIDE SEQUENCE</scope>
    <source>
        <strain evidence="1">NBRC 107569</strain>
    </source>
</reference>
<dbReference type="Proteomes" id="UP000610966">
    <property type="component" value="Unassembled WGS sequence"/>
</dbReference>
<protein>
    <submittedName>
        <fullName evidence="1">Uncharacterized protein</fullName>
    </submittedName>
</protein>
<organism evidence="1 2">
    <name type="scientific">Sphaerimonospora thailandensis</name>
    <dbReference type="NCBI Taxonomy" id="795644"/>
    <lineage>
        <taxon>Bacteria</taxon>
        <taxon>Bacillati</taxon>
        <taxon>Actinomycetota</taxon>
        <taxon>Actinomycetes</taxon>
        <taxon>Streptosporangiales</taxon>
        <taxon>Streptosporangiaceae</taxon>
        <taxon>Sphaerimonospora</taxon>
    </lineage>
</organism>
<name>A0A8J3VYI2_9ACTN</name>
<dbReference type="AlphaFoldDB" id="A0A8J3VYI2"/>
<keyword evidence="2" id="KW-1185">Reference proteome</keyword>
<evidence type="ECO:0000313" key="1">
    <source>
        <dbReference type="EMBL" id="GIH69020.1"/>
    </source>
</evidence>